<dbReference type="KEGG" id="tpla:ElP_29360"/>
<accession>A0A518H2K0</accession>
<dbReference type="Proteomes" id="UP000317835">
    <property type="component" value="Chromosome"/>
</dbReference>
<dbReference type="RefSeq" id="WP_197446984.1">
    <property type="nucleotide sequence ID" value="NZ_CP036426.1"/>
</dbReference>
<dbReference type="AlphaFoldDB" id="A0A518H2K0"/>
<evidence type="ECO:0000313" key="2">
    <source>
        <dbReference type="Proteomes" id="UP000317835"/>
    </source>
</evidence>
<proteinExistence type="predicted"/>
<dbReference type="InterPro" id="IPR036388">
    <property type="entry name" value="WH-like_DNA-bd_sf"/>
</dbReference>
<dbReference type="InterPro" id="IPR007367">
    <property type="entry name" value="DUF433"/>
</dbReference>
<protein>
    <recommendedName>
        <fullName evidence="3">DUF433 domain-containing protein</fullName>
    </recommendedName>
</protein>
<dbReference type="SUPFAM" id="SSF46689">
    <property type="entry name" value="Homeodomain-like"/>
    <property type="match status" value="1"/>
</dbReference>
<dbReference type="Gene3D" id="1.10.10.10">
    <property type="entry name" value="Winged helix-like DNA-binding domain superfamily/Winged helix DNA-binding domain"/>
    <property type="match status" value="1"/>
</dbReference>
<organism evidence="1 2">
    <name type="scientific">Tautonia plasticadhaerens</name>
    <dbReference type="NCBI Taxonomy" id="2527974"/>
    <lineage>
        <taxon>Bacteria</taxon>
        <taxon>Pseudomonadati</taxon>
        <taxon>Planctomycetota</taxon>
        <taxon>Planctomycetia</taxon>
        <taxon>Isosphaerales</taxon>
        <taxon>Isosphaeraceae</taxon>
        <taxon>Tautonia</taxon>
    </lineage>
</organism>
<evidence type="ECO:0008006" key="3">
    <source>
        <dbReference type="Google" id="ProtNLM"/>
    </source>
</evidence>
<dbReference type="Pfam" id="PF04255">
    <property type="entry name" value="DUF433"/>
    <property type="match status" value="1"/>
</dbReference>
<gene>
    <name evidence="1" type="ORF">ElP_29360</name>
</gene>
<reference evidence="1 2" key="1">
    <citation type="submission" date="2019-02" db="EMBL/GenBank/DDBJ databases">
        <title>Deep-cultivation of Planctomycetes and their phenomic and genomic characterization uncovers novel biology.</title>
        <authorList>
            <person name="Wiegand S."/>
            <person name="Jogler M."/>
            <person name="Boedeker C."/>
            <person name="Pinto D."/>
            <person name="Vollmers J."/>
            <person name="Rivas-Marin E."/>
            <person name="Kohn T."/>
            <person name="Peeters S.H."/>
            <person name="Heuer A."/>
            <person name="Rast P."/>
            <person name="Oberbeckmann S."/>
            <person name="Bunk B."/>
            <person name="Jeske O."/>
            <person name="Meyerdierks A."/>
            <person name="Storesund J.E."/>
            <person name="Kallscheuer N."/>
            <person name="Luecker S."/>
            <person name="Lage O.M."/>
            <person name="Pohl T."/>
            <person name="Merkel B.J."/>
            <person name="Hornburger P."/>
            <person name="Mueller R.-W."/>
            <person name="Bruemmer F."/>
            <person name="Labrenz M."/>
            <person name="Spormann A.M."/>
            <person name="Op den Camp H."/>
            <person name="Overmann J."/>
            <person name="Amann R."/>
            <person name="Jetten M.S.M."/>
            <person name="Mascher T."/>
            <person name="Medema M.H."/>
            <person name="Devos D.P."/>
            <person name="Kaster A.-K."/>
            <person name="Ovreas L."/>
            <person name="Rohde M."/>
            <person name="Galperin M.Y."/>
            <person name="Jogler C."/>
        </authorList>
    </citation>
    <scope>NUCLEOTIDE SEQUENCE [LARGE SCALE GENOMIC DNA]</scope>
    <source>
        <strain evidence="1 2">ElP</strain>
    </source>
</reference>
<dbReference type="EMBL" id="CP036426">
    <property type="protein sequence ID" value="QDV35037.1"/>
    <property type="molecule type" value="Genomic_DNA"/>
</dbReference>
<name>A0A518H2K0_9BACT</name>
<dbReference type="InterPro" id="IPR009057">
    <property type="entry name" value="Homeodomain-like_sf"/>
</dbReference>
<sequence length="105" mass="12015">MQLPEFLHEQDGEVRLAGHRISLSHLLVFYREGYSAEMLREQFPTLPMALIHKALGYYWEHQGVLDDESARVQDRLEAARASRGRLDLAALRARLVERSANPASD</sequence>
<keyword evidence="2" id="KW-1185">Reference proteome</keyword>
<evidence type="ECO:0000313" key="1">
    <source>
        <dbReference type="EMBL" id="QDV35037.1"/>
    </source>
</evidence>